<dbReference type="Gene3D" id="3.10.450.40">
    <property type="match status" value="2"/>
</dbReference>
<dbReference type="AlphaFoldDB" id="A0A917AK52"/>
<protein>
    <recommendedName>
        <fullName evidence="3">DUF5590 domain-containing protein</fullName>
    </recommendedName>
</protein>
<evidence type="ECO:0000313" key="1">
    <source>
        <dbReference type="EMBL" id="GGE56540.1"/>
    </source>
</evidence>
<organism evidence="1 2">
    <name type="scientific">Priestia taiwanensis</name>
    <dbReference type="NCBI Taxonomy" id="1347902"/>
    <lineage>
        <taxon>Bacteria</taxon>
        <taxon>Bacillati</taxon>
        <taxon>Bacillota</taxon>
        <taxon>Bacilli</taxon>
        <taxon>Bacillales</taxon>
        <taxon>Bacillaceae</taxon>
        <taxon>Priestia</taxon>
    </lineage>
</organism>
<name>A0A917AK52_9BACI</name>
<gene>
    <name evidence="1" type="ORF">GCM10007140_03580</name>
</gene>
<reference evidence="1" key="1">
    <citation type="journal article" date="2014" name="Int. J. Syst. Evol. Microbiol.">
        <title>Complete genome sequence of Corynebacterium casei LMG S-19264T (=DSM 44701T), isolated from a smear-ripened cheese.</title>
        <authorList>
            <consortium name="US DOE Joint Genome Institute (JGI-PGF)"/>
            <person name="Walter F."/>
            <person name="Albersmeier A."/>
            <person name="Kalinowski J."/>
            <person name="Ruckert C."/>
        </authorList>
    </citation>
    <scope>NUCLEOTIDE SEQUENCE</scope>
    <source>
        <strain evidence="1">CGMCC 1.12698</strain>
    </source>
</reference>
<evidence type="ECO:0000313" key="2">
    <source>
        <dbReference type="Proteomes" id="UP000605259"/>
    </source>
</evidence>
<reference evidence="1" key="2">
    <citation type="submission" date="2020-09" db="EMBL/GenBank/DDBJ databases">
        <authorList>
            <person name="Sun Q."/>
            <person name="Zhou Y."/>
        </authorList>
    </citation>
    <scope>NUCLEOTIDE SEQUENCE</scope>
    <source>
        <strain evidence="1">CGMCC 1.12698</strain>
    </source>
</reference>
<comment type="caution">
    <text evidence="1">The sequence shown here is derived from an EMBL/GenBank/DDBJ whole genome shotgun (WGS) entry which is preliminary data.</text>
</comment>
<dbReference type="InterPro" id="IPR046350">
    <property type="entry name" value="Cystatin_sf"/>
</dbReference>
<sequence>MYYYIMNSKIPNETEALNRAKQEANITEVYSTNYYHGTCAKERENCSGETNAYTVFIGADNEDAEVIVFIPEEGGEAVSVKKDEGITEEKALSLVTAHDDVAEMKSIRLGIDVHNRPIWEFTFVDTRGLLTYRQVIFKTGELSSRYALPK</sequence>
<proteinExistence type="predicted"/>
<dbReference type="SUPFAM" id="SSF54403">
    <property type="entry name" value="Cystatin/monellin"/>
    <property type="match status" value="2"/>
</dbReference>
<evidence type="ECO:0008006" key="3">
    <source>
        <dbReference type="Google" id="ProtNLM"/>
    </source>
</evidence>
<dbReference type="Proteomes" id="UP000605259">
    <property type="component" value="Unassembled WGS sequence"/>
</dbReference>
<keyword evidence="2" id="KW-1185">Reference proteome</keyword>
<dbReference type="EMBL" id="BMFK01000001">
    <property type="protein sequence ID" value="GGE56540.1"/>
    <property type="molecule type" value="Genomic_DNA"/>
</dbReference>
<accession>A0A917AK52</accession>